<name>A0A6P1ZBR4_9BACT</name>
<comment type="caution">
    <text evidence="2">The sequence shown here is derived from an EMBL/GenBank/DDBJ whole genome shotgun (WGS) entry which is preliminary data.</text>
</comment>
<dbReference type="GO" id="GO:0004176">
    <property type="term" value="F:ATP-dependent peptidase activity"/>
    <property type="evidence" value="ECO:0007669"/>
    <property type="project" value="TreeGrafter"/>
</dbReference>
<dbReference type="Pfam" id="PF00004">
    <property type="entry name" value="AAA"/>
    <property type="match status" value="1"/>
</dbReference>
<dbReference type="OrthoDB" id="9773429at2"/>
<reference evidence="2 3" key="1">
    <citation type="submission" date="2018-06" db="EMBL/GenBank/DDBJ databases">
        <title>Complete genome of Desulfovibrio marinus P48SEP.</title>
        <authorList>
            <person name="Crispim J.S."/>
            <person name="Vidigal P.M.P."/>
            <person name="Silva L.C.F."/>
            <person name="Araujo L.C."/>
            <person name="Laguardia C.N."/>
            <person name="Dias R.S."/>
            <person name="Sousa M.P."/>
            <person name="Paula S.O."/>
            <person name="Silva C."/>
        </authorList>
    </citation>
    <scope>NUCLEOTIDE SEQUENCE [LARGE SCALE GENOMIC DNA]</scope>
    <source>
        <strain evidence="2 3">P48SEP</strain>
    </source>
</reference>
<sequence length="155" mass="17187">MGVQRVPQERARSRMDLELFQRVFEAVFKTKPPMNEDALTWVRYAQPVDLARIVRLEREQGNAYALLRHRVEDRLQRLTPTHGPALKDLCGLGEAKVRADMLIADIRAALAGKIPWAAVDRGMLLIGPPGCGKTSLARAIAKDCGVHFLECSAAS</sequence>
<dbReference type="GO" id="GO:0006508">
    <property type="term" value="P:proteolysis"/>
    <property type="evidence" value="ECO:0007669"/>
    <property type="project" value="TreeGrafter"/>
</dbReference>
<protein>
    <recommendedName>
        <fullName evidence="1">ATPase AAA-type core domain-containing protein</fullName>
    </recommendedName>
</protein>
<dbReference type="PANTHER" id="PTHR23076:SF97">
    <property type="entry name" value="ATP-DEPENDENT ZINC METALLOPROTEASE YME1L1"/>
    <property type="match status" value="1"/>
</dbReference>
<dbReference type="PANTHER" id="PTHR23076">
    <property type="entry name" value="METALLOPROTEASE M41 FTSH"/>
    <property type="match status" value="1"/>
</dbReference>
<dbReference type="GO" id="GO:0016887">
    <property type="term" value="F:ATP hydrolysis activity"/>
    <property type="evidence" value="ECO:0007669"/>
    <property type="project" value="InterPro"/>
</dbReference>
<accession>A0A6P1ZBR4</accession>
<evidence type="ECO:0000313" key="2">
    <source>
        <dbReference type="EMBL" id="TVM30213.1"/>
    </source>
</evidence>
<dbReference type="InterPro" id="IPR027417">
    <property type="entry name" value="P-loop_NTPase"/>
</dbReference>
<organism evidence="2 3">
    <name type="scientific">Oceanidesulfovibrio marinus</name>
    <dbReference type="NCBI Taxonomy" id="370038"/>
    <lineage>
        <taxon>Bacteria</taxon>
        <taxon>Pseudomonadati</taxon>
        <taxon>Thermodesulfobacteriota</taxon>
        <taxon>Desulfovibrionia</taxon>
        <taxon>Desulfovibrionales</taxon>
        <taxon>Desulfovibrionaceae</taxon>
        <taxon>Oceanidesulfovibrio</taxon>
    </lineage>
</organism>
<dbReference type="GO" id="GO:0005524">
    <property type="term" value="F:ATP binding"/>
    <property type="evidence" value="ECO:0007669"/>
    <property type="project" value="InterPro"/>
</dbReference>
<evidence type="ECO:0000313" key="3">
    <source>
        <dbReference type="Proteomes" id="UP000434052"/>
    </source>
</evidence>
<dbReference type="Proteomes" id="UP000434052">
    <property type="component" value="Unassembled WGS sequence"/>
</dbReference>
<dbReference type="InterPro" id="IPR003959">
    <property type="entry name" value="ATPase_AAA_core"/>
</dbReference>
<dbReference type="Gene3D" id="3.40.50.300">
    <property type="entry name" value="P-loop containing nucleotide triphosphate hydrolases"/>
    <property type="match status" value="1"/>
</dbReference>
<evidence type="ECO:0000259" key="1">
    <source>
        <dbReference type="Pfam" id="PF00004"/>
    </source>
</evidence>
<gene>
    <name evidence="2" type="ORF">DQK91_21425</name>
</gene>
<dbReference type="SUPFAM" id="SSF52540">
    <property type="entry name" value="P-loop containing nucleoside triphosphate hydrolases"/>
    <property type="match status" value="1"/>
</dbReference>
<proteinExistence type="predicted"/>
<dbReference type="AlphaFoldDB" id="A0A6P1ZBR4"/>
<feature type="domain" description="ATPase AAA-type core" evidence="1">
    <location>
        <begin position="123"/>
        <end position="154"/>
    </location>
</feature>
<dbReference type="EMBL" id="QMIF01000027">
    <property type="protein sequence ID" value="TVM30213.1"/>
    <property type="molecule type" value="Genomic_DNA"/>
</dbReference>